<feature type="domain" description="Calmodulin binding protein C-terminal" evidence="12">
    <location>
        <begin position="339"/>
        <end position="394"/>
    </location>
</feature>
<dbReference type="GO" id="GO:0043565">
    <property type="term" value="F:sequence-specific DNA binding"/>
    <property type="evidence" value="ECO:0007669"/>
    <property type="project" value="TreeGrafter"/>
</dbReference>
<feature type="non-terminal residue" evidence="13">
    <location>
        <position position="1"/>
    </location>
</feature>
<evidence type="ECO:0000256" key="8">
    <source>
        <dbReference type="SAM" id="Coils"/>
    </source>
</evidence>
<feature type="compositionally biased region" description="Basic and acidic residues" evidence="9">
    <location>
        <begin position="37"/>
        <end position="47"/>
    </location>
</feature>
<comment type="caution">
    <text evidence="13">The sequence shown here is derived from an EMBL/GenBank/DDBJ whole genome shotgun (WGS) entry which is preliminary data.</text>
</comment>
<feature type="region of interest" description="Disordered" evidence="9">
    <location>
        <begin position="633"/>
        <end position="676"/>
    </location>
</feature>
<dbReference type="Pfam" id="PF20451">
    <property type="entry name" value="Calmod_bind_M"/>
    <property type="match status" value="1"/>
</dbReference>
<dbReference type="GO" id="GO:0005516">
    <property type="term" value="F:calmodulin binding"/>
    <property type="evidence" value="ECO:0007669"/>
    <property type="project" value="InterPro"/>
</dbReference>
<dbReference type="GO" id="GO:0003700">
    <property type="term" value="F:DNA-binding transcription factor activity"/>
    <property type="evidence" value="ECO:0007669"/>
    <property type="project" value="TreeGrafter"/>
</dbReference>
<keyword evidence="14" id="KW-1185">Reference proteome</keyword>
<evidence type="ECO:0000259" key="12">
    <source>
        <dbReference type="Pfam" id="PF20452"/>
    </source>
</evidence>
<dbReference type="Gramene" id="TVU49824">
    <property type="protein sequence ID" value="TVU49824"/>
    <property type="gene ID" value="EJB05_01162"/>
</dbReference>
<dbReference type="EMBL" id="RWGY01000002">
    <property type="protein sequence ID" value="TVU49824.1"/>
    <property type="molecule type" value="Genomic_DNA"/>
</dbReference>
<evidence type="ECO:0000313" key="13">
    <source>
        <dbReference type="EMBL" id="TVU49824.1"/>
    </source>
</evidence>
<dbReference type="GO" id="GO:0005634">
    <property type="term" value="C:nucleus"/>
    <property type="evidence" value="ECO:0007669"/>
    <property type="project" value="UniProtKB-SubCell"/>
</dbReference>
<name>A0A5J9WR98_9POAL</name>
<evidence type="ECO:0000256" key="3">
    <source>
        <dbReference type="ARBA" id="ARBA00023015"/>
    </source>
</evidence>
<comment type="subcellular location">
    <subcellularLocation>
        <location evidence="1">Nucleus</location>
    </subcellularLocation>
</comment>
<comment type="similarity">
    <text evidence="2">Belongs to the plant ACBP60 protein family.</text>
</comment>
<protein>
    <submittedName>
        <fullName evidence="13">Uncharacterized protein</fullName>
    </submittedName>
</protein>
<feature type="domain" description="Calmodulin binding protein central" evidence="11">
    <location>
        <begin position="269"/>
        <end position="334"/>
    </location>
</feature>
<dbReference type="PANTHER" id="PTHR31713:SF47">
    <property type="entry name" value="PROTEIN, PUTATIVE, EXPRESSED-RELATED"/>
    <property type="match status" value="1"/>
</dbReference>
<feature type="compositionally biased region" description="Basic and acidic residues" evidence="9">
    <location>
        <begin position="649"/>
        <end position="660"/>
    </location>
</feature>
<feature type="compositionally biased region" description="Basic residues" evidence="9">
    <location>
        <begin position="27"/>
        <end position="36"/>
    </location>
</feature>
<dbReference type="InterPro" id="IPR046830">
    <property type="entry name" value="Calmod_bind_M"/>
</dbReference>
<keyword evidence="6" id="KW-0804">Transcription</keyword>
<evidence type="ECO:0000256" key="4">
    <source>
        <dbReference type="ARBA" id="ARBA00023125"/>
    </source>
</evidence>
<gene>
    <name evidence="13" type="ORF">EJB05_01162</name>
</gene>
<feature type="domain" description="Calmodulin binding protein-like N-terminal" evidence="10">
    <location>
        <begin position="113"/>
        <end position="255"/>
    </location>
</feature>
<feature type="region of interest" description="Disordered" evidence="9">
    <location>
        <begin position="1"/>
        <end position="50"/>
    </location>
</feature>
<dbReference type="Pfam" id="PF07887">
    <property type="entry name" value="Calmodulin_bind"/>
    <property type="match status" value="1"/>
</dbReference>
<keyword evidence="5" id="KW-0010">Activator</keyword>
<feature type="coiled-coil region" evidence="8">
    <location>
        <begin position="500"/>
        <end position="527"/>
    </location>
</feature>
<keyword evidence="4" id="KW-0238">DNA-binding</keyword>
<organism evidence="13 14">
    <name type="scientific">Eragrostis curvula</name>
    <name type="common">weeping love grass</name>
    <dbReference type="NCBI Taxonomy" id="38414"/>
    <lineage>
        <taxon>Eukaryota</taxon>
        <taxon>Viridiplantae</taxon>
        <taxon>Streptophyta</taxon>
        <taxon>Embryophyta</taxon>
        <taxon>Tracheophyta</taxon>
        <taxon>Spermatophyta</taxon>
        <taxon>Magnoliopsida</taxon>
        <taxon>Liliopsida</taxon>
        <taxon>Poales</taxon>
        <taxon>Poaceae</taxon>
        <taxon>PACMAD clade</taxon>
        <taxon>Chloridoideae</taxon>
        <taxon>Eragrostideae</taxon>
        <taxon>Eragrostidinae</taxon>
        <taxon>Eragrostis</taxon>
    </lineage>
</organism>
<dbReference type="InterPro" id="IPR046831">
    <property type="entry name" value="Calmodulin_bind_N"/>
</dbReference>
<keyword evidence="7" id="KW-0539">Nucleus</keyword>
<dbReference type="InterPro" id="IPR012416">
    <property type="entry name" value="CBP60"/>
</dbReference>
<evidence type="ECO:0000256" key="1">
    <source>
        <dbReference type="ARBA" id="ARBA00004123"/>
    </source>
</evidence>
<evidence type="ECO:0000256" key="2">
    <source>
        <dbReference type="ARBA" id="ARBA00007214"/>
    </source>
</evidence>
<dbReference type="Pfam" id="PF20452">
    <property type="entry name" value="Calmod_bind_C"/>
    <property type="match status" value="1"/>
</dbReference>
<evidence type="ECO:0000313" key="14">
    <source>
        <dbReference type="Proteomes" id="UP000324897"/>
    </source>
</evidence>
<evidence type="ECO:0000256" key="6">
    <source>
        <dbReference type="ARBA" id="ARBA00023163"/>
    </source>
</evidence>
<sequence>MPRRKRELKESGGEDAGGGPPPSSPPVKKKKKKKSRHLDPKTSEGRKTQIVPVEAATPSMLENGLSEVLTKELPKVLTKLLPKVLTKILPKVLPRFLSCSPSTLVNQNHTRRYKLSFMNGLNARIFTRKAICDTNGDPLKIRVIANGQEEIDARILYAKIRVVVLDGDFNSHNQECWTREEFSSSIVRPRDKTGAILTGVSELSLTDGEAHISGFTFVDNSKFVRSGKFRLGVMVIDNFGERVQEAITEPFIVMDRRGEGSKKHEIPLLNDDVWRLKMIAKGGASHGALKNSGILFVKDFLSLYYQDEQHLREILNIGTKDSVWTTIIEHAKKCNPGTELYSFAIEGNSVMLFFNSVCQIIGVKFGDNYTPFDDLEKSKKDLVIQWSKLAYKNMTYDQPDYEMDNGDPRPIDQEMFHECTDPIQGCTADAGSQFKQRQSNMLESVGAKQNGKSAQLHEPGQEEEEARLQTQQDQDNLVEEVSRQDLDIAASGATDTVTQSARIELENTQLRAQVADLRAQLAELRDRRFNETPGFMNNSGGVAMGLQEQQPMTRSSSHGSFSAALTPYPCSSTDDASNGALNWDWNLAEVERNWDISGLQRRKPLGQLGAAVAAAGRVHGAAGVGVDEYPAQRELRRRDGRGGGSREGFLQERVDAERRAREPRRRVSHTVTGRGGATEALSTRLTMTRNDGVGVLAREKLQVEAADPAWARRPRQRRSLGWGGAAWQVRWPAVLPLLRAARRRGGGGGGGCGGQCGGRRCSLGVARRGTAWRDGGGGGGPLRRIFFLIIFRNVC</sequence>
<proteinExistence type="inferred from homology"/>
<accession>A0A5J9WR98</accession>
<evidence type="ECO:0000256" key="5">
    <source>
        <dbReference type="ARBA" id="ARBA00023159"/>
    </source>
</evidence>
<dbReference type="GO" id="GO:0080142">
    <property type="term" value="P:regulation of salicylic acid biosynthetic process"/>
    <property type="evidence" value="ECO:0007669"/>
    <property type="project" value="TreeGrafter"/>
</dbReference>
<evidence type="ECO:0000256" key="9">
    <source>
        <dbReference type="SAM" id="MobiDB-lite"/>
    </source>
</evidence>
<keyword evidence="8" id="KW-0175">Coiled coil</keyword>
<dbReference type="Proteomes" id="UP000324897">
    <property type="component" value="Chromosome 6"/>
</dbReference>
<reference evidence="13 14" key="1">
    <citation type="journal article" date="2019" name="Sci. Rep.">
        <title>A high-quality genome of Eragrostis curvula grass provides insights into Poaceae evolution and supports new strategies to enhance forage quality.</title>
        <authorList>
            <person name="Carballo J."/>
            <person name="Santos B.A.C.M."/>
            <person name="Zappacosta D."/>
            <person name="Garbus I."/>
            <person name="Selva J.P."/>
            <person name="Gallo C.A."/>
            <person name="Diaz A."/>
            <person name="Albertini E."/>
            <person name="Caccamo M."/>
            <person name="Echenique V."/>
        </authorList>
    </citation>
    <scope>NUCLEOTIDE SEQUENCE [LARGE SCALE GENOMIC DNA]</scope>
    <source>
        <strain evidence="14">cv. Victoria</strain>
        <tissue evidence="13">Leaf</tissue>
    </source>
</reference>
<dbReference type="InterPro" id="IPR046829">
    <property type="entry name" value="Calmod_bind_C"/>
</dbReference>
<dbReference type="PANTHER" id="PTHR31713">
    <property type="entry name" value="OS02G0177800 PROTEIN"/>
    <property type="match status" value="1"/>
</dbReference>
<dbReference type="OrthoDB" id="1604062at2759"/>
<evidence type="ECO:0000259" key="10">
    <source>
        <dbReference type="Pfam" id="PF07887"/>
    </source>
</evidence>
<evidence type="ECO:0000259" key="11">
    <source>
        <dbReference type="Pfam" id="PF20451"/>
    </source>
</evidence>
<dbReference type="AlphaFoldDB" id="A0A5J9WR98"/>
<keyword evidence="3" id="KW-0805">Transcription regulation</keyword>
<evidence type="ECO:0000256" key="7">
    <source>
        <dbReference type="ARBA" id="ARBA00023242"/>
    </source>
</evidence>